<keyword evidence="3" id="KW-1185">Reference proteome</keyword>
<evidence type="ECO:0000313" key="2">
    <source>
        <dbReference type="EMBL" id="CCQ89662.1"/>
    </source>
</evidence>
<evidence type="ECO:0000313" key="3">
    <source>
        <dbReference type="Proteomes" id="UP000011704"/>
    </source>
</evidence>
<dbReference type="EMBL" id="CAQJ01000017">
    <property type="protein sequence ID" value="CCQ89662.1"/>
    <property type="molecule type" value="Genomic_DNA"/>
</dbReference>
<accession>M1Z969</accession>
<evidence type="ECO:0000259" key="1">
    <source>
        <dbReference type="PROSITE" id="PS51664"/>
    </source>
</evidence>
<dbReference type="InterPro" id="IPR027624">
    <property type="entry name" value="TOMM_cyclo_SagD"/>
</dbReference>
<proteinExistence type="predicted"/>
<dbReference type="InterPro" id="IPR003776">
    <property type="entry name" value="YcaO-like_dom"/>
</dbReference>
<dbReference type="STRING" id="1266370.NITGR_150030"/>
<dbReference type="RefSeq" id="WP_005006344.1">
    <property type="nucleotide sequence ID" value="NZ_HG422173.1"/>
</dbReference>
<dbReference type="NCBIfam" id="TIGR03604">
    <property type="entry name" value="TOMM_cyclo_SagD"/>
    <property type="match status" value="1"/>
</dbReference>
<protein>
    <recommendedName>
        <fullName evidence="1">YcaO domain-containing protein</fullName>
    </recommendedName>
</protein>
<dbReference type="Gene3D" id="3.30.40.250">
    <property type="match status" value="1"/>
</dbReference>
<name>M1Z969_NITG3</name>
<reference evidence="2 3" key="1">
    <citation type="journal article" date="2013" name="Front. Microbiol.">
        <title>The genome of Nitrospina gracilis illuminates the metabolism and evolution of the major marine nitrite oxidizer.</title>
        <authorList>
            <person name="Luecker S."/>
            <person name="Nowka B."/>
            <person name="Rattei T."/>
            <person name="Spieck E."/>
            <person name="and Daims H."/>
        </authorList>
    </citation>
    <scope>NUCLEOTIDE SEQUENCE [LARGE SCALE GENOMIC DNA]</scope>
    <source>
        <strain evidence="2 3">3/211</strain>
    </source>
</reference>
<dbReference type="Proteomes" id="UP000011704">
    <property type="component" value="Unassembled WGS sequence"/>
</dbReference>
<dbReference type="PANTHER" id="PTHR37809:SF1">
    <property type="entry name" value="RIBOSOMAL PROTEIN S12 METHYLTHIOTRANSFERASE ACCESSORY FACTOR YCAO"/>
    <property type="match status" value="1"/>
</dbReference>
<sequence length="394" mass="43818">METIETVLKVRRSSSRPIPTSIEDSLRRAQRLVSDRTGIIQKVEFEELVCGEPNVFFARSHPANLKPISGKEALNNGDAASTDPDRAIMKAVGESIERYCSAQYEEEDLVLAPYQELGSPAVDPSDFALFSQSQYASPGFPFTAPGTQTPLCWARGYSLTHETPTFVPAAFVYVPYYYRAPDEPPVQDSISTGLACGPNLAASVYKAICEVIERDAFMIVWQNRLPRPRIDLESVHDPFVHQLLQALDGIPVTCNAFVLTLDIAVPVIVVMLQSTEGQVPHTVMGLGTCLNPNKALVLALEEALLTYIGMSRYARNNPEFQPDPDYSNVDKPTLHALAHALRPELRTAMDFLMTWPDKIPIQNLTNHFQPDMSANVQFLVKQLKNPTSIPWCWT</sequence>
<dbReference type="PROSITE" id="PS51664">
    <property type="entry name" value="YCAO"/>
    <property type="match status" value="1"/>
</dbReference>
<dbReference type="Gene3D" id="3.30.160.660">
    <property type="match status" value="1"/>
</dbReference>
<dbReference type="PANTHER" id="PTHR37809">
    <property type="entry name" value="RIBOSOMAL PROTEIN S12 METHYLTHIOTRANSFERASE ACCESSORY FACTOR YCAO"/>
    <property type="match status" value="1"/>
</dbReference>
<gene>
    <name evidence="2" type="ORF">NITGR_150030</name>
</gene>
<feature type="domain" description="YcaO" evidence="1">
    <location>
        <begin position="79"/>
        <end position="394"/>
    </location>
</feature>
<dbReference type="Pfam" id="PF02624">
    <property type="entry name" value="YcaO"/>
    <property type="match status" value="1"/>
</dbReference>
<dbReference type="AlphaFoldDB" id="M1Z969"/>
<organism evidence="2 3">
    <name type="scientific">Nitrospina gracilis (strain 3/211)</name>
    <dbReference type="NCBI Taxonomy" id="1266370"/>
    <lineage>
        <taxon>Bacteria</taxon>
        <taxon>Pseudomonadati</taxon>
        <taxon>Nitrospinota/Tectimicrobiota group</taxon>
        <taxon>Nitrospinota</taxon>
        <taxon>Nitrospinia</taxon>
        <taxon>Nitrospinales</taxon>
        <taxon>Nitrospinaceae</taxon>
        <taxon>Nitrospina</taxon>
    </lineage>
</organism>
<dbReference type="InParanoid" id="M1Z969"/>
<comment type="caution">
    <text evidence="2">The sequence shown here is derived from an EMBL/GenBank/DDBJ whole genome shotgun (WGS) entry which is preliminary data.</text>
</comment>
<dbReference type="HOGENOM" id="CLU_020793_2_1_0"/>